<feature type="compositionally biased region" description="Basic residues" evidence="3">
    <location>
        <begin position="169"/>
        <end position="182"/>
    </location>
</feature>
<dbReference type="InterPro" id="IPR018609">
    <property type="entry name" value="Bud13"/>
</dbReference>
<accession>A0AAV7I6N6</accession>
<evidence type="ECO:0000256" key="3">
    <source>
        <dbReference type="SAM" id="MobiDB-lite"/>
    </source>
</evidence>
<dbReference type="PANTHER" id="PTHR31809:SF0">
    <property type="entry name" value="BUD13 HOMOLOG"/>
    <property type="match status" value="1"/>
</dbReference>
<dbReference type="EMBL" id="JAHXZJ010002237">
    <property type="protein sequence ID" value="KAH0545821.1"/>
    <property type="molecule type" value="Genomic_DNA"/>
</dbReference>
<evidence type="ECO:0000256" key="1">
    <source>
        <dbReference type="ARBA" id="ARBA00011069"/>
    </source>
</evidence>
<dbReference type="InterPro" id="IPR051112">
    <property type="entry name" value="CWC26_splicing_factor"/>
</dbReference>
<keyword evidence="5" id="KW-1185">Reference proteome</keyword>
<feature type="compositionally biased region" description="Low complexity" evidence="3">
    <location>
        <begin position="152"/>
        <end position="168"/>
    </location>
</feature>
<feature type="compositionally biased region" description="Basic and acidic residues" evidence="3">
    <location>
        <begin position="224"/>
        <end position="233"/>
    </location>
</feature>
<evidence type="ECO:0000313" key="5">
    <source>
        <dbReference type="Proteomes" id="UP000826195"/>
    </source>
</evidence>
<reference evidence="4 5" key="1">
    <citation type="journal article" date="2021" name="J. Hered.">
        <title>A chromosome-level genome assembly of the parasitoid wasp, Cotesia glomerata (Hymenoptera: Braconidae).</title>
        <authorList>
            <person name="Pinto B.J."/>
            <person name="Weis J.J."/>
            <person name="Gamble T."/>
            <person name="Ode P.J."/>
            <person name="Paul R."/>
            <person name="Zaspel J.M."/>
        </authorList>
    </citation>
    <scope>NUCLEOTIDE SEQUENCE [LARGE SCALE GENOMIC DNA]</scope>
    <source>
        <strain evidence="4">CgM1</strain>
    </source>
</reference>
<proteinExistence type="inferred from homology"/>
<dbReference type="GO" id="GO:0005684">
    <property type="term" value="C:U2-type spliceosomal complex"/>
    <property type="evidence" value="ECO:0007669"/>
    <property type="project" value="TreeGrafter"/>
</dbReference>
<dbReference type="PANTHER" id="PTHR31809">
    <property type="entry name" value="BUD13 HOMOLOG"/>
    <property type="match status" value="1"/>
</dbReference>
<name>A0AAV7I6N6_COTGL</name>
<dbReference type="AlphaFoldDB" id="A0AAV7I6N6"/>
<dbReference type="GO" id="GO:0003723">
    <property type="term" value="F:RNA binding"/>
    <property type="evidence" value="ECO:0007669"/>
    <property type="project" value="TreeGrafter"/>
</dbReference>
<dbReference type="GO" id="GO:0070274">
    <property type="term" value="C:RES complex"/>
    <property type="evidence" value="ECO:0007669"/>
    <property type="project" value="TreeGrafter"/>
</dbReference>
<dbReference type="GO" id="GO:0000398">
    <property type="term" value="P:mRNA splicing, via spliceosome"/>
    <property type="evidence" value="ECO:0007669"/>
    <property type="project" value="TreeGrafter"/>
</dbReference>
<feature type="compositionally biased region" description="Basic residues" evidence="3">
    <location>
        <begin position="195"/>
        <end position="208"/>
    </location>
</feature>
<feature type="region of interest" description="Disordered" evidence="3">
    <location>
        <begin position="132"/>
        <end position="292"/>
    </location>
</feature>
<evidence type="ECO:0000256" key="2">
    <source>
        <dbReference type="ARBA" id="ARBA00014454"/>
    </source>
</evidence>
<gene>
    <name evidence="4" type="ORF">KQX54_003268</name>
</gene>
<dbReference type="Pfam" id="PF09736">
    <property type="entry name" value="Bud13"/>
    <property type="match status" value="1"/>
</dbReference>
<comment type="caution">
    <text evidence="4">The sequence shown here is derived from an EMBL/GenBank/DDBJ whole genome shotgun (WGS) entry which is preliminary data.</text>
</comment>
<comment type="similarity">
    <text evidence="1">Belongs to the CWC26 family.</text>
</comment>
<organism evidence="4 5">
    <name type="scientific">Cotesia glomerata</name>
    <name type="common">Lepidopteran parasitic wasp</name>
    <name type="synonym">Apanteles glomeratus</name>
    <dbReference type="NCBI Taxonomy" id="32391"/>
    <lineage>
        <taxon>Eukaryota</taxon>
        <taxon>Metazoa</taxon>
        <taxon>Ecdysozoa</taxon>
        <taxon>Arthropoda</taxon>
        <taxon>Hexapoda</taxon>
        <taxon>Insecta</taxon>
        <taxon>Pterygota</taxon>
        <taxon>Neoptera</taxon>
        <taxon>Endopterygota</taxon>
        <taxon>Hymenoptera</taxon>
        <taxon>Apocrita</taxon>
        <taxon>Ichneumonoidea</taxon>
        <taxon>Braconidae</taxon>
        <taxon>Microgastrinae</taxon>
        <taxon>Cotesia</taxon>
    </lineage>
</organism>
<sequence length="476" mass="55011">MESKKLSQKEYLKKYLSGGDKKKKIKKKKIKNPTVQIIDDDINLDNIRPMDDAEFDIINATEDAPIIVGVIDERGPVDFGDRKKWKIIADDGEGNVTVNSTHNNIDNNNFNKLSAYSESEFNYKNERRLLKSKRYSSDISPPRISEKRKNSNKSSQRVSSDSDLSPPRASKKSRDKKSKHQNSRYNSDMNLSPPRKSKHHSRESRKTRRDSDSDLSPPRKSKNHSRESRRGSDSDLGPPRKSKHHSRESSKSHNGRKRSRWASNSDRSPDRSPETNGRLKKTLDGKTAGLQNADALREETEAHRQREKEMFNSLSAEVSGFGQAAVMRDRRTGKRRDLAAEELERLEKEKRQKEIDDKYAKWGRGLKQVDDRAEKLKQDLYEMSKPLARYADDADLDAHLRSIQHEFEDPLRQFAKDKKPKPIYQNASMPNRFGIKPGHRWDGVDRSNGYEKKWFEAKNARAAIQEEAYKWSTSDM</sequence>
<evidence type="ECO:0000313" key="4">
    <source>
        <dbReference type="EMBL" id="KAH0545821.1"/>
    </source>
</evidence>
<dbReference type="Proteomes" id="UP000826195">
    <property type="component" value="Unassembled WGS sequence"/>
</dbReference>
<protein>
    <recommendedName>
        <fullName evidence="2">BUD13 homolog</fullName>
    </recommendedName>
</protein>